<keyword evidence="1" id="KW-0472">Membrane</keyword>
<feature type="transmembrane region" description="Helical" evidence="1">
    <location>
        <begin position="12"/>
        <end position="35"/>
    </location>
</feature>
<evidence type="ECO:0000313" key="3">
    <source>
        <dbReference type="Proteomes" id="UP001260072"/>
    </source>
</evidence>
<gene>
    <name evidence="2" type="ORF">RH861_00870</name>
</gene>
<keyword evidence="1" id="KW-1133">Transmembrane helix</keyword>
<evidence type="ECO:0000313" key="2">
    <source>
        <dbReference type="EMBL" id="MDR5690609.1"/>
    </source>
</evidence>
<protein>
    <submittedName>
        <fullName evidence="2">SHOCT domain-containing protein</fullName>
    </submittedName>
</protein>
<keyword evidence="3" id="KW-1185">Reference proteome</keyword>
<proteinExistence type="predicted"/>
<sequence>MMWDYGYGAWWMWIPSVLIPLLIVAGIVVAIVLAVRATRSGGQTPGGPGQVEPDSARRILEDRLARGEITPDQFRELIETLESGRHR</sequence>
<dbReference type="RefSeq" id="WP_310519342.1">
    <property type="nucleotide sequence ID" value="NZ_BAABBS010000001.1"/>
</dbReference>
<name>A0ABU1FFT5_9MICO</name>
<accession>A0ABU1FFT5</accession>
<reference evidence="3" key="1">
    <citation type="submission" date="2023-07" db="EMBL/GenBank/DDBJ databases">
        <title>Description of three actinobacteria isolated from air of manufacturing shop in a pharmaceutical factory.</title>
        <authorList>
            <person name="Zhang D.-F."/>
        </authorList>
    </citation>
    <scope>NUCLEOTIDE SEQUENCE [LARGE SCALE GENOMIC DNA]</scope>
    <source>
        <strain evidence="3">CCTCC AB 2011122</strain>
    </source>
</reference>
<evidence type="ECO:0000256" key="1">
    <source>
        <dbReference type="SAM" id="Phobius"/>
    </source>
</evidence>
<comment type="caution">
    <text evidence="2">The sequence shown here is derived from an EMBL/GenBank/DDBJ whole genome shotgun (WGS) entry which is preliminary data.</text>
</comment>
<organism evidence="2 3">
    <name type="scientific">Agromyces indicus</name>
    <dbReference type="NCBI Taxonomy" id="758919"/>
    <lineage>
        <taxon>Bacteria</taxon>
        <taxon>Bacillati</taxon>
        <taxon>Actinomycetota</taxon>
        <taxon>Actinomycetes</taxon>
        <taxon>Micrococcales</taxon>
        <taxon>Microbacteriaceae</taxon>
        <taxon>Agromyces</taxon>
    </lineage>
</organism>
<dbReference type="EMBL" id="JAVKGS010000001">
    <property type="protein sequence ID" value="MDR5690609.1"/>
    <property type="molecule type" value="Genomic_DNA"/>
</dbReference>
<dbReference type="Proteomes" id="UP001260072">
    <property type="component" value="Unassembled WGS sequence"/>
</dbReference>
<keyword evidence="1" id="KW-0812">Transmembrane</keyword>